<organism evidence="4 5">
    <name type="scientific">Opacimonas viscosa</name>
    <dbReference type="NCBI Taxonomy" id="2961944"/>
    <lineage>
        <taxon>Bacteria</taxon>
        <taxon>Pseudomonadati</taxon>
        <taxon>Pseudomonadota</taxon>
        <taxon>Gammaproteobacteria</taxon>
        <taxon>Alteromonadales</taxon>
        <taxon>Alteromonadaceae</taxon>
        <taxon>Opacimonas</taxon>
    </lineage>
</organism>
<dbReference type="InterPro" id="IPR006665">
    <property type="entry name" value="OmpA-like"/>
</dbReference>
<proteinExistence type="predicted"/>
<evidence type="ECO:0000256" key="1">
    <source>
        <dbReference type="PROSITE-ProRule" id="PRU00473"/>
    </source>
</evidence>
<dbReference type="CDD" id="cd07185">
    <property type="entry name" value="OmpA_C-like"/>
    <property type="match status" value="1"/>
</dbReference>
<dbReference type="GO" id="GO:0016020">
    <property type="term" value="C:membrane"/>
    <property type="evidence" value="ECO:0007669"/>
    <property type="project" value="UniProtKB-UniRule"/>
</dbReference>
<dbReference type="Gene3D" id="2.60.40.2540">
    <property type="match status" value="1"/>
</dbReference>
<evidence type="ECO:0000313" key="5">
    <source>
        <dbReference type="Proteomes" id="UP001165413"/>
    </source>
</evidence>
<feature type="chain" id="PRO_5041242032" evidence="2">
    <location>
        <begin position="24"/>
        <end position="295"/>
    </location>
</feature>
<dbReference type="PRINTS" id="PR01023">
    <property type="entry name" value="NAFLGMOTY"/>
</dbReference>
<dbReference type="RefSeq" id="WP_254101819.1">
    <property type="nucleotide sequence ID" value="NZ_JANATA010000022.1"/>
</dbReference>
<dbReference type="AlphaFoldDB" id="A0AA41WZQ8"/>
<dbReference type="EMBL" id="JANATA010000022">
    <property type="protein sequence ID" value="MCP3429462.1"/>
    <property type="molecule type" value="Genomic_DNA"/>
</dbReference>
<dbReference type="Gene3D" id="3.30.1330.60">
    <property type="entry name" value="OmpA-like domain"/>
    <property type="match status" value="1"/>
</dbReference>
<feature type="signal peptide" evidence="2">
    <location>
        <begin position="1"/>
        <end position="23"/>
    </location>
</feature>
<evidence type="ECO:0000256" key="2">
    <source>
        <dbReference type="SAM" id="SignalP"/>
    </source>
</evidence>
<dbReference type="InterPro" id="IPR036737">
    <property type="entry name" value="OmpA-like_sf"/>
</dbReference>
<dbReference type="PANTHER" id="PTHR30329:SF21">
    <property type="entry name" value="LIPOPROTEIN YIAD-RELATED"/>
    <property type="match status" value="1"/>
</dbReference>
<comment type="caution">
    <text evidence="4">The sequence shown here is derived from an EMBL/GenBank/DDBJ whole genome shotgun (WGS) entry which is preliminary data.</text>
</comment>
<feature type="domain" description="OmpA-like" evidence="3">
    <location>
        <begin position="171"/>
        <end position="293"/>
    </location>
</feature>
<dbReference type="Pfam" id="PF18393">
    <property type="entry name" value="MotY_N"/>
    <property type="match status" value="1"/>
</dbReference>
<reference evidence="4" key="1">
    <citation type="submission" date="2022-07" db="EMBL/GenBank/DDBJ databases">
        <title>Characterization of the Novel Bacterium Alteromonas immobilis LMIT006 and Alteromonas gregis LMIT007.</title>
        <authorList>
            <person name="Lin X."/>
        </authorList>
    </citation>
    <scope>NUCLEOTIDE SEQUENCE</scope>
    <source>
        <strain evidence="4">LMIT007</strain>
    </source>
</reference>
<evidence type="ECO:0000259" key="3">
    <source>
        <dbReference type="PROSITE" id="PS51123"/>
    </source>
</evidence>
<dbReference type="InterPro" id="IPR050330">
    <property type="entry name" value="Bact_OuterMem_StrucFunc"/>
</dbReference>
<name>A0AA41WZQ8_9ALTE</name>
<dbReference type="Pfam" id="PF00691">
    <property type="entry name" value="OmpA"/>
    <property type="match status" value="1"/>
</dbReference>
<keyword evidence="5" id="KW-1185">Reference proteome</keyword>
<protein>
    <submittedName>
        <fullName evidence="4">OmpA family protein</fullName>
    </submittedName>
</protein>
<evidence type="ECO:0000313" key="4">
    <source>
        <dbReference type="EMBL" id="MCP3429462.1"/>
    </source>
</evidence>
<accession>A0AA41WZQ8</accession>
<dbReference type="SUPFAM" id="SSF103088">
    <property type="entry name" value="OmpA-like"/>
    <property type="match status" value="1"/>
</dbReference>
<dbReference type="PROSITE" id="PS51123">
    <property type="entry name" value="OMPA_2"/>
    <property type="match status" value="1"/>
</dbReference>
<gene>
    <name evidence="4" type="ORF">NLF92_10945</name>
</gene>
<dbReference type="InterPro" id="IPR041544">
    <property type="entry name" value="MotY_N"/>
</dbReference>
<dbReference type="PANTHER" id="PTHR30329">
    <property type="entry name" value="STATOR ELEMENT OF FLAGELLAR MOTOR COMPLEX"/>
    <property type="match status" value="1"/>
</dbReference>
<keyword evidence="2" id="KW-0732">Signal</keyword>
<dbReference type="Proteomes" id="UP001165413">
    <property type="component" value="Unassembled WGS sequence"/>
</dbReference>
<keyword evidence="1" id="KW-0472">Membrane</keyword>
<sequence length="295" mass="33307">MLKLSIKAHALFIAVFITGQAVAGVRHYVAPVEQSTWQLDPSSTPLQCALTHNVRNIGEARFVSKASKSLNLEFTLDMLMLPDTYAQAAVYSMPPKWMPGESSRLLSHMELQQQFDPSLHKKLSWTLLTELEKGFWPTFTYQDWYNSQDIVKVSLHSANFRPAYQDFVGCVAELLPFSLSDIAFTVLSYEYKSEKLTPYSQKRLNMIADYLRYDTELSLVLVAGHNEPTAEFTQNETLAQARAEQIQSFFTAQGIPAGRIEVSAFGEKRNIAPDTRTSTGLNRRVVIQMNKAVNL</sequence>